<reference evidence="2" key="1">
    <citation type="submission" date="2022-11" db="UniProtKB">
        <authorList>
            <consortium name="WormBaseParasite"/>
        </authorList>
    </citation>
    <scope>IDENTIFICATION</scope>
</reference>
<protein>
    <submittedName>
        <fullName evidence="2">Uncharacterized protein</fullName>
    </submittedName>
</protein>
<organism evidence="1 2">
    <name type="scientific">Panagrolaimus sp. PS1159</name>
    <dbReference type="NCBI Taxonomy" id="55785"/>
    <lineage>
        <taxon>Eukaryota</taxon>
        <taxon>Metazoa</taxon>
        <taxon>Ecdysozoa</taxon>
        <taxon>Nematoda</taxon>
        <taxon>Chromadorea</taxon>
        <taxon>Rhabditida</taxon>
        <taxon>Tylenchina</taxon>
        <taxon>Panagrolaimomorpha</taxon>
        <taxon>Panagrolaimoidea</taxon>
        <taxon>Panagrolaimidae</taxon>
        <taxon>Panagrolaimus</taxon>
    </lineage>
</organism>
<name>A0AC35FBX8_9BILA</name>
<proteinExistence type="predicted"/>
<evidence type="ECO:0000313" key="2">
    <source>
        <dbReference type="WBParaSite" id="PS1159_v2.g15858.t1"/>
    </source>
</evidence>
<sequence length="121" mass="13078">GRNGRFFVRLTSGASNPSGLAASETPVPVGDGIIDTTSAPVVQSAESSTSHSAFKKDVIEFKIPVSTHIYTVNGTKLGEFLSDEFKKLLETEESKPRKARDTNHQGHNYLIHGNLEAIPLN</sequence>
<dbReference type="WBParaSite" id="PS1159_v2.g15858.t1">
    <property type="protein sequence ID" value="PS1159_v2.g15858.t1"/>
    <property type="gene ID" value="PS1159_v2.g15858"/>
</dbReference>
<evidence type="ECO:0000313" key="1">
    <source>
        <dbReference type="Proteomes" id="UP000887580"/>
    </source>
</evidence>
<accession>A0AC35FBX8</accession>
<dbReference type="Proteomes" id="UP000887580">
    <property type="component" value="Unplaced"/>
</dbReference>